<evidence type="ECO:0000256" key="1">
    <source>
        <dbReference type="SAM" id="SignalP"/>
    </source>
</evidence>
<evidence type="ECO:0000313" key="3">
    <source>
        <dbReference type="Proteomes" id="UP001501565"/>
    </source>
</evidence>
<sequence length="231" mass="25876">MKHGLNFLILMLGALSVSVQADEIYGTFNFTRLPPHAAVVYIPDQNAPERIAHVDQKNIEFTKTLDVGTAGTKVIFSNSDQHIHNLFASNYKSDTKFDVGLIPPGKEVQIPVTWPEDTLLRVGCNIHSNMRTYIANIQSSNFTLVDFVTNKKKKSRYDDGGYKRKKAAKKLKTSTGKYKFKLYDVSAAADTVNILLPHYDLIEIKLSKGESKSVPLMRRGKQKGELTVSRS</sequence>
<dbReference type="EMBL" id="BAABBN010000004">
    <property type="protein sequence ID" value="GAA3918908.1"/>
    <property type="molecule type" value="Genomic_DNA"/>
</dbReference>
<keyword evidence="3" id="KW-1185">Reference proteome</keyword>
<dbReference type="Proteomes" id="UP001501565">
    <property type="component" value="Unassembled WGS sequence"/>
</dbReference>
<dbReference type="InterPro" id="IPR008972">
    <property type="entry name" value="Cupredoxin"/>
</dbReference>
<evidence type="ECO:0000313" key="2">
    <source>
        <dbReference type="EMBL" id="GAA3918908.1"/>
    </source>
</evidence>
<name>A0ABP7MAZ9_9GAMM</name>
<reference evidence="3" key="1">
    <citation type="journal article" date="2019" name="Int. J. Syst. Evol. Microbiol.">
        <title>The Global Catalogue of Microorganisms (GCM) 10K type strain sequencing project: providing services to taxonomists for standard genome sequencing and annotation.</title>
        <authorList>
            <consortium name="The Broad Institute Genomics Platform"/>
            <consortium name="The Broad Institute Genome Sequencing Center for Infectious Disease"/>
            <person name="Wu L."/>
            <person name="Ma J."/>
        </authorList>
    </citation>
    <scope>NUCLEOTIDE SEQUENCE [LARGE SCALE GENOMIC DNA]</scope>
    <source>
        <strain evidence="3">JCM 17551</strain>
    </source>
</reference>
<dbReference type="Gene3D" id="2.60.40.420">
    <property type="entry name" value="Cupredoxins - blue copper proteins"/>
    <property type="match status" value="1"/>
</dbReference>
<accession>A0ABP7MAZ9</accession>
<keyword evidence="1" id="KW-0732">Signal</keyword>
<comment type="caution">
    <text evidence="2">The sequence shown here is derived from an EMBL/GenBank/DDBJ whole genome shotgun (WGS) entry which is preliminary data.</text>
</comment>
<feature type="signal peptide" evidence="1">
    <location>
        <begin position="1"/>
        <end position="21"/>
    </location>
</feature>
<organism evidence="2 3">
    <name type="scientific">Litoribacillus peritrichatus</name>
    <dbReference type="NCBI Taxonomy" id="718191"/>
    <lineage>
        <taxon>Bacteria</taxon>
        <taxon>Pseudomonadati</taxon>
        <taxon>Pseudomonadota</taxon>
        <taxon>Gammaproteobacteria</taxon>
        <taxon>Oceanospirillales</taxon>
        <taxon>Oceanospirillaceae</taxon>
        <taxon>Litoribacillus</taxon>
    </lineage>
</organism>
<feature type="chain" id="PRO_5045747111" evidence="1">
    <location>
        <begin position="22"/>
        <end position="231"/>
    </location>
</feature>
<proteinExistence type="predicted"/>
<dbReference type="SUPFAM" id="SSF49503">
    <property type="entry name" value="Cupredoxins"/>
    <property type="match status" value="1"/>
</dbReference>
<protein>
    <submittedName>
        <fullName evidence="2">Uncharacterized protein</fullName>
    </submittedName>
</protein>
<gene>
    <name evidence="2" type="ORF">GCM10022277_12780</name>
</gene>